<gene>
    <name evidence="1" type="ORF">BOW53_06150</name>
</gene>
<evidence type="ECO:0000313" key="1">
    <source>
        <dbReference type="EMBL" id="OOZ40913.1"/>
    </source>
</evidence>
<dbReference type="Proteomes" id="UP000191110">
    <property type="component" value="Unassembled WGS sequence"/>
</dbReference>
<protein>
    <submittedName>
        <fullName evidence="1">Uncharacterized protein</fullName>
    </submittedName>
</protein>
<dbReference type="EMBL" id="MPRL01000016">
    <property type="protein sequence ID" value="OOZ40913.1"/>
    <property type="molecule type" value="Genomic_DNA"/>
</dbReference>
<keyword evidence="2" id="KW-1185">Reference proteome</keyword>
<evidence type="ECO:0000313" key="2">
    <source>
        <dbReference type="Proteomes" id="UP000191110"/>
    </source>
</evidence>
<sequence>MKEYENGRIVGEESYEGYIKCKLVHNDLYSLVLPDQIYVKLGGEIHWVQPLYFSGCLIAKLDEYGTCQLSIDASHCVVLNITFNNKDLVNRFDDGSLFYKCEIKAPKYLYQYTTGLAKFVDNKPYLKLHHHTSHGAKESILKGSEFWSSDWNIQGTKRLTNIGYLYLTSLPSITCVEDLSVIAMSSDGRLGFRTDQNDTGIPDLILDVYRESTTNRTETLSHWVDTTHLASQPSYRHQDPGGFGFHEIVCPFVHRLGVEHSTIVQISDDQLVPVSPKNFDYAVVGDATRASGLAAPYDEEETEEVFKIEHIVGDEDIISFWIANANTDQFSGKVIEKAEFS</sequence>
<proteinExistence type="predicted"/>
<comment type="caution">
    <text evidence="1">The sequence shown here is derived from an EMBL/GenBank/DDBJ whole genome shotgun (WGS) entry which is preliminary data.</text>
</comment>
<organism evidence="1 2">
    <name type="scientific">Solemya pervernicosa gill symbiont</name>
    <dbReference type="NCBI Taxonomy" id="642797"/>
    <lineage>
        <taxon>Bacteria</taxon>
        <taxon>Pseudomonadati</taxon>
        <taxon>Pseudomonadota</taxon>
        <taxon>Gammaproteobacteria</taxon>
        <taxon>sulfur-oxidizing symbionts</taxon>
    </lineage>
</organism>
<name>A0A1T2L761_9GAMM</name>
<reference evidence="1 2" key="1">
    <citation type="submission" date="2016-11" db="EMBL/GenBank/DDBJ databases">
        <title>Mixed transmission modes and dynamic genome evolution in an obligate animal-bacterial symbiosis.</title>
        <authorList>
            <person name="Russell S.L."/>
            <person name="Corbett-Detig R.B."/>
            <person name="Cavanaugh C.M."/>
        </authorList>
    </citation>
    <scope>NUCLEOTIDE SEQUENCE [LARGE SCALE GENOMIC DNA]</scope>
    <source>
        <strain evidence="1">Sveles-Q1</strain>
    </source>
</reference>
<accession>A0A1T2L761</accession>
<dbReference type="AlphaFoldDB" id="A0A1T2L761"/>